<sequence>MHMDQKMKDLLSEASFYGLMAKRYEYVDPQKHMHFYQKHFQAAMKLEQHYMAMQGSHQSHHMMPREFPMY</sequence>
<dbReference type="AlphaFoldDB" id="A0A1H3WG20"/>
<reference evidence="1 2" key="1">
    <citation type="submission" date="2016-10" db="EMBL/GenBank/DDBJ databases">
        <authorList>
            <person name="de Groot N.N."/>
        </authorList>
    </citation>
    <scope>NUCLEOTIDE SEQUENCE [LARGE SCALE GENOMIC DNA]</scope>
    <source>
        <strain evidence="1 2">CCM7597</strain>
    </source>
</reference>
<protein>
    <submittedName>
        <fullName evidence="1">Uncharacterized protein</fullName>
    </submittedName>
</protein>
<dbReference type="RefSeq" id="WP_093041814.1">
    <property type="nucleotide sequence ID" value="NZ_FNQR01000001.1"/>
</dbReference>
<organism evidence="1 2">
    <name type="scientific">Thalassobacillus cyri</name>
    <dbReference type="NCBI Taxonomy" id="571932"/>
    <lineage>
        <taxon>Bacteria</taxon>
        <taxon>Bacillati</taxon>
        <taxon>Bacillota</taxon>
        <taxon>Bacilli</taxon>
        <taxon>Bacillales</taxon>
        <taxon>Bacillaceae</taxon>
        <taxon>Thalassobacillus</taxon>
    </lineage>
</organism>
<dbReference type="OrthoDB" id="9783299at2"/>
<evidence type="ECO:0000313" key="1">
    <source>
        <dbReference type="EMBL" id="SDZ85761.1"/>
    </source>
</evidence>
<dbReference type="EMBL" id="FNQR01000001">
    <property type="protein sequence ID" value="SDZ85761.1"/>
    <property type="molecule type" value="Genomic_DNA"/>
</dbReference>
<gene>
    <name evidence="1" type="ORF">SAMN05421743_101440</name>
</gene>
<dbReference type="Proteomes" id="UP000198584">
    <property type="component" value="Unassembled WGS sequence"/>
</dbReference>
<keyword evidence="2" id="KW-1185">Reference proteome</keyword>
<evidence type="ECO:0000313" key="2">
    <source>
        <dbReference type="Proteomes" id="UP000198584"/>
    </source>
</evidence>
<name>A0A1H3WG20_9BACI</name>
<accession>A0A1H3WG20</accession>
<proteinExistence type="predicted"/>